<dbReference type="CDD" id="cd07984">
    <property type="entry name" value="LPLAT_LABLAT-like"/>
    <property type="match status" value="1"/>
</dbReference>
<keyword evidence="6 7" id="KW-0012">Acyltransferase</keyword>
<dbReference type="RefSeq" id="WP_227321489.1">
    <property type="nucleotide sequence ID" value="NZ_JAESVB010000004.1"/>
</dbReference>
<proteinExistence type="predicted"/>
<keyword evidence="4" id="KW-0808">Transferase</keyword>
<dbReference type="GO" id="GO:0005886">
    <property type="term" value="C:plasma membrane"/>
    <property type="evidence" value="ECO:0007669"/>
    <property type="project" value="UniProtKB-SubCell"/>
</dbReference>
<sequence>MSRDKNGIDLGPRRHPGQAAIRIALRAGFGFLRLIGPVHASNLAGAVTAAIGPFIGASKVADRNLTRALPDLTAAERKRIISAVWRNLGRNVGELPHLAALKRTASGPGWEFVGEGNLPPGQAIFFSAHIGNWEMILPIAAQMGLAVSGAYRRASNPAMEEAIQALRSTAHGADVTMFAKGAAGARAALSHLAQGGSLGLLIDQKMNDGIAAPFFGQMAMTATAPAQFALRFNLPLVPVRVERIGPARLRMICEPALDIPRTGDRTADIAAMTAALNLTVEGWVRAQPGTWLWLHRRWPKQQRAAGEAS</sequence>
<comment type="subcellular location">
    <subcellularLocation>
        <location evidence="1">Cell inner membrane</location>
    </subcellularLocation>
</comment>
<evidence type="ECO:0000256" key="6">
    <source>
        <dbReference type="ARBA" id="ARBA00023315"/>
    </source>
</evidence>
<reference evidence="7" key="1">
    <citation type="journal article" date="2021" name="Microorganisms">
        <title>Acidisoma silvae sp. nov. and Acidisomacellulosilytica sp. nov., Two Acidophilic Bacteria Isolated from Decaying Wood, Hydrolyzing Cellulose and Producing Poly-3-hydroxybutyrate.</title>
        <authorList>
            <person name="Mieszkin S."/>
            <person name="Pouder E."/>
            <person name="Uroz S."/>
            <person name="Simon-Colin C."/>
            <person name="Alain K."/>
        </authorList>
    </citation>
    <scope>NUCLEOTIDE SEQUENCE</scope>
    <source>
        <strain evidence="7">HW T2.11</strain>
    </source>
</reference>
<reference evidence="7" key="2">
    <citation type="submission" date="2021-01" db="EMBL/GenBank/DDBJ databases">
        <authorList>
            <person name="Mieszkin S."/>
            <person name="Pouder E."/>
            <person name="Alain K."/>
        </authorList>
    </citation>
    <scope>NUCLEOTIDE SEQUENCE</scope>
    <source>
        <strain evidence="7">HW T2.11</strain>
    </source>
</reference>
<dbReference type="PANTHER" id="PTHR30606:SF9">
    <property type="entry name" value="LIPID A BIOSYNTHESIS LAUROYLTRANSFERASE"/>
    <property type="match status" value="1"/>
</dbReference>
<protein>
    <submittedName>
        <fullName evidence="7">Lauroyl acyltransferase</fullName>
    </submittedName>
</protein>
<keyword evidence="3" id="KW-0997">Cell inner membrane</keyword>
<dbReference type="Proteomes" id="UP000708298">
    <property type="component" value="Unassembled WGS sequence"/>
</dbReference>
<evidence type="ECO:0000313" key="7">
    <source>
        <dbReference type="EMBL" id="MCB8875842.1"/>
    </source>
</evidence>
<dbReference type="GO" id="GO:0016746">
    <property type="term" value="F:acyltransferase activity"/>
    <property type="evidence" value="ECO:0007669"/>
    <property type="project" value="UniProtKB-KW"/>
</dbReference>
<keyword evidence="5" id="KW-0472">Membrane</keyword>
<comment type="caution">
    <text evidence="7">The sequence shown here is derived from an EMBL/GenBank/DDBJ whole genome shotgun (WGS) entry which is preliminary data.</text>
</comment>
<dbReference type="GO" id="GO:0009247">
    <property type="term" value="P:glycolipid biosynthetic process"/>
    <property type="evidence" value="ECO:0007669"/>
    <property type="project" value="UniProtKB-ARBA"/>
</dbReference>
<evidence type="ECO:0000256" key="4">
    <source>
        <dbReference type="ARBA" id="ARBA00022679"/>
    </source>
</evidence>
<dbReference type="AlphaFoldDB" id="A0A963YRV6"/>
<dbReference type="InterPro" id="IPR004960">
    <property type="entry name" value="LipA_acyltrans"/>
</dbReference>
<organism evidence="7 8">
    <name type="scientific">Acidisoma silvae</name>
    <dbReference type="NCBI Taxonomy" id="2802396"/>
    <lineage>
        <taxon>Bacteria</taxon>
        <taxon>Pseudomonadati</taxon>
        <taxon>Pseudomonadota</taxon>
        <taxon>Alphaproteobacteria</taxon>
        <taxon>Acetobacterales</taxon>
        <taxon>Acidocellaceae</taxon>
        <taxon>Acidisoma</taxon>
    </lineage>
</organism>
<gene>
    <name evidence="7" type="ORF">ASILVAE211_11680</name>
</gene>
<dbReference type="EMBL" id="JAESVB010000004">
    <property type="protein sequence ID" value="MCB8875842.1"/>
    <property type="molecule type" value="Genomic_DNA"/>
</dbReference>
<evidence type="ECO:0000313" key="8">
    <source>
        <dbReference type="Proteomes" id="UP000708298"/>
    </source>
</evidence>
<evidence type="ECO:0000256" key="5">
    <source>
        <dbReference type="ARBA" id="ARBA00023136"/>
    </source>
</evidence>
<dbReference type="Pfam" id="PF03279">
    <property type="entry name" value="Lip_A_acyltrans"/>
    <property type="match status" value="1"/>
</dbReference>
<evidence type="ECO:0000256" key="2">
    <source>
        <dbReference type="ARBA" id="ARBA00022475"/>
    </source>
</evidence>
<keyword evidence="8" id="KW-1185">Reference proteome</keyword>
<evidence type="ECO:0000256" key="3">
    <source>
        <dbReference type="ARBA" id="ARBA00022519"/>
    </source>
</evidence>
<dbReference type="PANTHER" id="PTHR30606">
    <property type="entry name" value="LIPID A BIOSYNTHESIS LAUROYL ACYLTRANSFERASE"/>
    <property type="match status" value="1"/>
</dbReference>
<accession>A0A963YRV6</accession>
<name>A0A963YRV6_9PROT</name>
<evidence type="ECO:0000256" key="1">
    <source>
        <dbReference type="ARBA" id="ARBA00004533"/>
    </source>
</evidence>
<keyword evidence="2" id="KW-1003">Cell membrane</keyword>